<dbReference type="Proteomes" id="UP000068067">
    <property type="component" value="Chromosome"/>
</dbReference>
<accession>A0A0M4CEA2</accession>
<dbReference type="InterPro" id="IPR007345">
    <property type="entry name" value="Polysacch_pyruvyl_Trfase"/>
</dbReference>
<dbReference type="PATRIC" id="fig|931089.4.peg.409"/>
<keyword evidence="3" id="KW-1185">Reference proteome</keyword>
<evidence type="ECO:0000313" key="2">
    <source>
        <dbReference type="EMBL" id="ALC04865.1"/>
    </source>
</evidence>
<dbReference type="OrthoDB" id="3199616at2"/>
<dbReference type="PANTHER" id="PTHR36836">
    <property type="entry name" value="COLANIC ACID BIOSYNTHESIS PROTEIN WCAK"/>
    <property type="match status" value="1"/>
</dbReference>
<feature type="domain" description="Polysaccharide pyruvyl transferase" evidence="1">
    <location>
        <begin position="76"/>
        <end position="333"/>
    </location>
</feature>
<evidence type="ECO:0000313" key="3">
    <source>
        <dbReference type="Proteomes" id="UP000068067"/>
    </source>
</evidence>
<evidence type="ECO:0000259" key="1">
    <source>
        <dbReference type="Pfam" id="PF04230"/>
    </source>
</evidence>
<dbReference type="SUPFAM" id="SSF53756">
    <property type="entry name" value="UDP-Glycosyltransferase/glycogen phosphorylase"/>
    <property type="match status" value="1"/>
</dbReference>
<organism evidence="2 3">
    <name type="scientific">Corynebacterium deserti GIMN1.010</name>
    <dbReference type="NCBI Taxonomy" id="931089"/>
    <lineage>
        <taxon>Bacteria</taxon>
        <taxon>Bacillati</taxon>
        <taxon>Actinomycetota</taxon>
        <taxon>Actinomycetes</taxon>
        <taxon>Mycobacteriales</taxon>
        <taxon>Corynebacteriaceae</taxon>
        <taxon>Corynebacterium</taxon>
    </lineage>
</organism>
<name>A0A0M4CEA2_9CORY</name>
<dbReference type="RefSeq" id="WP_053544020.1">
    <property type="nucleotide sequence ID" value="NZ_CP009220.1"/>
</dbReference>
<protein>
    <recommendedName>
        <fullName evidence="1">Polysaccharide pyruvyl transferase domain-containing protein</fullName>
    </recommendedName>
</protein>
<sequence>MSLKNDPSIALASFFNSANLGDLLIGNTIHHLCSSYGEVTKIGYGGPRQIKKTPEAQLEEWWQKLETGQAQDQVYRKNLRNSIFRVVRNSPFREIFSTWRRLTDPGHKWVKSSLEEADLFVFGGGNLLYDLSAGSRSELEFKYFADLAKRRGIPVVAVGIGIGPFVLPRQAQRAVDQLKRCDYITFRDQASHQIYLDYGGLDNAVVTLDPVFNFPKVITDYKSEEKHTIAVNLVCPDVSNTHLDRESCLSLFSRILEEFPDVTLEVFSTDLRDYPFLISLVDELGNSRCVIYKITSLDSYLDLLSRSKCVIGSRMHALILSFTQQVPFLSFIWQPKVREFTSIVDCENTSFSIETLQHDLARIINAIALVTSDEKAKEHLASQMEDLQVRLQTDKDRLAKSSRIFHGNAG</sequence>
<proteinExistence type="predicted"/>
<reference evidence="2 3" key="1">
    <citation type="submission" date="2014-08" db="EMBL/GenBank/DDBJ databases">
        <title>Complete genome sequence of Corynebacterium deserti GIMN1.010 (=DSM 45689), isolated from desert sand in western China.</title>
        <authorList>
            <person name="Ruckert C."/>
            <person name="Albersmeier A."/>
            <person name="Kalinowski J."/>
        </authorList>
    </citation>
    <scope>NUCLEOTIDE SEQUENCE [LARGE SCALE GENOMIC DNA]</scope>
    <source>
        <strain evidence="2 3">GIMN1.010</strain>
    </source>
</reference>
<dbReference type="Pfam" id="PF04230">
    <property type="entry name" value="PS_pyruv_trans"/>
    <property type="match status" value="1"/>
</dbReference>
<dbReference type="KEGG" id="cdx:CDES_02015"/>
<dbReference type="EMBL" id="CP009220">
    <property type="protein sequence ID" value="ALC04865.1"/>
    <property type="molecule type" value="Genomic_DNA"/>
</dbReference>
<dbReference type="STRING" id="931089.CDES_02015"/>
<dbReference type="AlphaFoldDB" id="A0A0M4CEA2"/>
<gene>
    <name evidence="2" type="ORF">CDES_02015</name>
</gene>
<dbReference type="PANTHER" id="PTHR36836:SF1">
    <property type="entry name" value="COLANIC ACID BIOSYNTHESIS PROTEIN WCAK"/>
    <property type="match status" value="1"/>
</dbReference>